<dbReference type="Proteomes" id="UP001240678">
    <property type="component" value="Unassembled WGS sequence"/>
</dbReference>
<dbReference type="GeneID" id="85336592"/>
<sequence>MALSTEFAKCEAVPTRADILSFRTATWLLGQFKAVNSVHGTTLRNTNHQTIADSLKGSLEERRLTRKHYEFLDCLASIFIRDREVVALVPSFPPRAEVKGKSKAIAIGERSNVVYLSANPRFDDHAEVPDDEKVQGPALFVDLDGMEVEDFDFDYPDGAVAYLYDKWSAMTSKRIETGQEFIASCLRIIQMLKAFFSENDGVKKAKKHAVLKDFIQISSQAKIRQHFENGTIYRNYVSILSTPVSRLAQLQLQKDDPNHFSSTGATASTSTTSLTVAELEAQAILDDEAFRSRPFAFLRGGREMATAKLELKFRKGQTRKQATVLEAVYKEVNGWHQHQVGRDRLQPDNITREHARNFPLFHSWASSPLNAQERPDYVFYDEKGRAEMQRILTSILLALEFYHKRSKEAPTFVNAINMKPKDSREDAIKKCKAISDDLQRAYFCLAGIRREFPQLLNSHLAWLQYLTGVTATHDPYRGFSSRPPSHSPDPRIHRMAIYAKPGTAAAGMPLFESPKKALASGTPATPVHGSSTAHQEPPTPGLSKGFSEIKLSGGTEAIDDNFSTELLSLDRASKKHGWDVAAAEYLGIVCRHYDSLLFLLESDQCVINRFLATEFQPVRTYPKYRDKENSDLRGFLETFELERGVKLPPHLVDAWVASFPNAGTFSGTWHCEATILSLHLLEKNRALMVDTNVVAGSDDAMAARQLPAASLTRRFRSLGTSIAVNKRCCPVCYFLVEYVQSEENTQFLYKGVHSDWSATTLPPWIPKEVFHSVYGKVLQHLRHVFQEKVYEDWTNRSDDSGGTRSAPGRSSAGSGPGADDQWYTQNQQSRKMRPSINFDTPQGGAASSKRASGKSDTGGTGSKKGKGGTSSGTRAGNRKKKEATSGHGGASGRGSGRRAEVGSAPPPFILPGASGRATNVAGTTGSQMGGDDPFVDTRRGGAPPGASQGAAGDRSRPSLPPLAIPPAGHSRSLSSPTKRHASSEVPHESSPSPKKK</sequence>
<gene>
    <name evidence="2" type="ORF">CCOS01_04864</name>
</gene>
<feature type="region of interest" description="Disordered" evidence="1">
    <location>
        <begin position="794"/>
        <end position="996"/>
    </location>
</feature>
<keyword evidence="3" id="KW-1185">Reference proteome</keyword>
<evidence type="ECO:0000256" key="1">
    <source>
        <dbReference type="SAM" id="MobiDB-lite"/>
    </source>
</evidence>
<dbReference type="RefSeq" id="XP_060317003.1">
    <property type="nucleotide sequence ID" value="XM_060453045.1"/>
</dbReference>
<feature type="region of interest" description="Disordered" evidence="1">
    <location>
        <begin position="516"/>
        <end position="545"/>
    </location>
</feature>
<name>A0AAJ0E4U7_9PEZI</name>
<feature type="compositionally biased region" description="Low complexity" evidence="1">
    <location>
        <begin position="843"/>
        <end position="855"/>
    </location>
</feature>
<evidence type="ECO:0000313" key="3">
    <source>
        <dbReference type="Proteomes" id="UP001240678"/>
    </source>
</evidence>
<evidence type="ECO:0000313" key="2">
    <source>
        <dbReference type="EMBL" id="KAK1532881.1"/>
    </source>
</evidence>
<feature type="compositionally biased region" description="Polar residues" evidence="1">
    <location>
        <begin position="916"/>
        <end position="926"/>
    </location>
</feature>
<feature type="compositionally biased region" description="Gly residues" evidence="1">
    <location>
        <begin position="856"/>
        <end position="870"/>
    </location>
</feature>
<feature type="compositionally biased region" description="Low complexity" evidence="1">
    <location>
        <begin position="940"/>
        <end position="952"/>
    </location>
</feature>
<protein>
    <submittedName>
        <fullName evidence="2">Uncharacterized protein</fullName>
    </submittedName>
</protein>
<proteinExistence type="predicted"/>
<accession>A0AAJ0E4U7</accession>
<dbReference type="EMBL" id="MOOE01000004">
    <property type="protein sequence ID" value="KAK1532881.1"/>
    <property type="molecule type" value="Genomic_DNA"/>
</dbReference>
<feature type="compositionally biased region" description="Low complexity" evidence="1">
    <location>
        <begin position="802"/>
        <end position="813"/>
    </location>
</feature>
<dbReference type="AlphaFoldDB" id="A0AAJ0E4U7"/>
<reference evidence="2 3" key="1">
    <citation type="submission" date="2016-10" db="EMBL/GenBank/DDBJ databases">
        <title>The genome sequence of Colletotrichum fioriniae PJ7.</title>
        <authorList>
            <person name="Baroncelli R."/>
        </authorList>
    </citation>
    <scope>NUCLEOTIDE SEQUENCE [LARGE SCALE GENOMIC DNA]</scope>
    <source>
        <strain evidence="2 3">IMI 309622</strain>
    </source>
</reference>
<comment type="caution">
    <text evidence="2">The sequence shown here is derived from an EMBL/GenBank/DDBJ whole genome shotgun (WGS) entry which is preliminary data.</text>
</comment>
<organism evidence="2 3">
    <name type="scientific">Colletotrichum costaricense</name>
    <dbReference type="NCBI Taxonomy" id="1209916"/>
    <lineage>
        <taxon>Eukaryota</taxon>
        <taxon>Fungi</taxon>
        <taxon>Dikarya</taxon>
        <taxon>Ascomycota</taxon>
        <taxon>Pezizomycotina</taxon>
        <taxon>Sordariomycetes</taxon>
        <taxon>Hypocreomycetidae</taxon>
        <taxon>Glomerellales</taxon>
        <taxon>Glomerellaceae</taxon>
        <taxon>Colletotrichum</taxon>
        <taxon>Colletotrichum acutatum species complex</taxon>
    </lineage>
</organism>